<dbReference type="GO" id="GO:0005216">
    <property type="term" value="F:monoatomic ion channel activity"/>
    <property type="evidence" value="ECO:0007669"/>
    <property type="project" value="InterPro"/>
</dbReference>
<proteinExistence type="predicted"/>
<comment type="caution">
    <text evidence="2">The sequence shown here is derived from an EMBL/GenBank/DDBJ whole genome shotgun (WGS) entry which is preliminary data.</text>
</comment>
<evidence type="ECO:0000259" key="1">
    <source>
        <dbReference type="Pfam" id="PF02932"/>
    </source>
</evidence>
<sequence length="220" mass="25127">MKLDQHIQKLEYGDEKFSRITYRLKLERRPGYFIMYLIVPTVLISLLVLFSFKIPVDSGERIGLCTTALLAMSVFLLLIGEHLPESSENLPLLAIASVLIMIEITLSFLGTIVVLKCHYNTSKPPKFLKVLCCIKRDAQATPSIDADNLDPNAKQPTVHALLQAQMSMIDKKEDRYQQEWRKIAKTMDKIFFYLFLTTLVGTLAGVYILTPYIVKLERDL</sequence>
<protein>
    <submittedName>
        <fullName evidence="2">Neuronal acetylcholine receptor subunit beta-3-like</fullName>
    </submittedName>
</protein>
<dbReference type="PANTHER" id="PTHR18945">
    <property type="entry name" value="NEUROTRANSMITTER GATED ION CHANNEL"/>
    <property type="match status" value="1"/>
</dbReference>
<feature type="domain" description="Neurotransmitter-gated ion-channel transmembrane" evidence="1">
    <location>
        <begin position="37"/>
        <end position="122"/>
    </location>
</feature>
<dbReference type="OrthoDB" id="5983232at2759"/>
<dbReference type="CDD" id="cd19051">
    <property type="entry name" value="LGIC_TM_cation"/>
    <property type="match status" value="1"/>
</dbReference>
<gene>
    <name evidence="2" type="ORF">PACLA_8A008448</name>
</gene>
<keyword evidence="3" id="KW-1185">Reference proteome</keyword>
<dbReference type="InterPro" id="IPR036719">
    <property type="entry name" value="Neuro-gated_channel_TM_sf"/>
</dbReference>
<dbReference type="InterPro" id="IPR006201">
    <property type="entry name" value="Neur_channel"/>
</dbReference>
<organism evidence="2 3">
    <name type="scientific">Paramuricea clavata</name>
    <name type="common">Red gorgonian</name>
    <name type="synonym">Violescent sea-whip</name>
    <dbReference type="NCBI Taxonomy" id="317549"/>
    <lineage>
        <taxon>Eukaryota</taxon>
        <taxon>Metazoa</taxon>
        <taxon>Cnidaria</taxon>
        <taxon>Anthozoa</taxon>
        <taxon>Octocorallia</taxon>
        <taxon>Malacalcyonacea</taxon>
        <taxon>Plexauridae</taxon>
        <taxon>Paramuricea</taxon>
    </lineage>
</organism>
<name>A0A7D9KWY6_PARCT</name>
<evidence type="ECO:0000313" key="3">
    <source>
        <dbReference type="Proteomes" id="UP001152795"/>
    </source>
</evidence>
<evidence type="ECO:0000313" key="2">
    <source>
        <dbReference type="EMBL" id="CAB4021908.1"/>
    </source>
</evidence>
<dbReference type="Gene3D" id="1.20.58.390">
    <property type="entry name" value="Neurotransmitter-gated ion-channel transmembrane domain"/>
    <property type="match status" value="1"/>
</dbReference>
<dbReference type="Pfam" id="PF02932">
    <property type="entry name" value="Neur_chan_memb"/>
    <property type="match status" value="1"/>
</dbReference>
<dbReference type="SUPFAM" id="SSF90112">
    <property type="entry name" value="Neurotransmitter-gated ion-channel transmembrane pore"/>
    <property type="match status" value="1"/>
</dbReference>
<dbReference type="InterPro" id="IPR038050">
    <property type="entry name" value="Neuro_actylchol_rec"/>
</dbReference>
<keyword evidence="2" id="KW-0675">Receptor</keyword>
<dbReference type="Proteomes" id="UP001152795">
    <property type="component" value="Unassembled WGS sequence"/>
</dbReference>
<dbReference type="GO" id="GO:0016020">
    <property type="term" value="C:membrane"/>
    <property type="evidence" value="ECO:0007669"/>
    <property type="project" value="InterPro"/>
</dbReference>
<dbReference type="AlphaFoldDB" id="A0A7D9KWY6"/>
<reference evidence="2" key="1">
    <citation type="submission" date="2020-04" db="EMBL/GenBank/DDBJ databases">
        <authorList>
            <person name="Alioto T."/>
            <person name="Alioto T."/>
            <person name="Gomez Garrido J."/>
        </authorList>
    </citation>
    <scope>NUCLEOTIDE SEQUENCE</scope>
    <source>
        <strain evidence="2">A484AB</strain>
    </source>
</reference>
<dbReference type="InterPro" id="IPR006029">
    <property type="entry name" value="Neurotrans-gated_channel_TM"/>
</dbReference>
<accession>A0A7D9KWY6</accession>
<dbReference type="EMBL" id="CACRXK020011700">
    <property type="protein sequence ID" value="CAB4021908.1"/>
    <property type="molecule type" value="Genomic_DNA"/>
</dbReference>
<dbReference type="GO" id="GO:0004888">
    <property type="term" value="F:transmembrane signaling receptor activity"/>
    <property type="evidence" value="ECO:0007669"/>
    <property type="project" value="InterPro"/>
</dbReference>